<reference evidence="5 6" key="1">
    <citation type="submission" date="2020-07" db="EMBL/GenBank/DDBJ databases">
        <title>Genomic Encyclopedia of Type Strains, Phase IV (KMG-IV): sequencing the most valuable type-strain genomes for metagenomic binning, comparative biology and taxonomic classification.</title>
        <authorList>
            <person name="Goeker M."/>
        </authorList>
    </citation>
    <scope>NUCLEOTIDE SEQUENCE [LARGE SCALE GENOMIC DNA]</scope>
    <source>
        <strain evidence="5 6">DSM 15730</strain>
    </source>
</reference>
<keyword evidence="6" id="KW-1185">Reference proteome</keyword>
<dbReference type="InterPro" id="IPR009695">
    <property type="entry name" value="Diacylglyc_glucosyltr_N"/>
</dbReference>
<dbReference type="Gene3D" id="3.40.50.2000">
    <property type="entry name" value="Glycogen Phosphorylase B"/>
    <property type="match status" value="1"/>
</dbReference>
<name>A0A7V9Z943_9BACL</name>
<sequence length="379" mass="44975">MMRILVLPLFQMSSGHHKVADTLIDFLQKQFPTVLCKKVDFLSYCNEYIEKVISEMYLRWIRSHPKLYHHVYKTLMYPDFGRLEFVHLEPWLPYFEYKMKKMVEKEQPQLIICTHSFPSRILQRLKKRKVVKAPVINVYTDFFMNGIWGKRGIDYHFVPHADAKRELITKYHIKEEQIIVTGIPVHEKLMSKKVENRGKRRPFHLLLAGGNQGLGNMIDFFEKMEGSRAFQYSVLCGTNKKLYEEISSWRQPHIRPLPYISDIEEMNCLYHEVDAVITKPGGVTVSEVLHKRLPLFTIGYLPGQEQINLRYLEEKGLIYNLSGLDDYEQRILHVLNDEVEQNRFYKRIAEYFSQIEKTAQDALKEIVMVYERENHVLLK</sequence>
<accession>A0A7V9Z943</accession>
<evidence type="ECO:0000256" key="1">
    <source>
        <dbReference type="ARBA" id="ARBA00006962"/>
    </source>
</evidence>
<dbReference type="AlphaFoldDB" id="A0A7V9Z943"/>
<comment type="similarity">
    <text evidence="1">Belongs to the glycosyltransferase 28 family.</text>
</comment>
<dbReference type="GO" id="GO:0009247">
    <property type="term" value="P:glycolipid biosynthetic process"/>
    <property type="evidence" value="ECO:0007669"/>
    <property type="project" value="InterPro"/>
</dbReference>
<dbReference type="GO" id="GO:0016758">
    <property type="term" value="F:hexosyltransferase activity"/>
    <property type="evidence" value="ECO:0007669"/>
    <property type="project" value="InterPro"/>
</dbReference>
<evidence type="ECO:0000256" key="3">
    <source>
        <dbReference type="ARBA" id="ARBA00022679"/>
    </source>
</evidence>
<evidence type="ECO:0000256" key="2">
    <source>
        <dbReference type="ARBA" id="ARBA00022676"/>
    </source>
</evidence>
<proteinExistence type="inferred from homology"/>
<dbReference type="Proteomes" id="UP000523087">
    <property type="component" value="Unassembled WGS sequence"/>
</dbReference>
<dbReference type="InterPro" id="IPR050519">
    <property type="entry name" value="Glycosyltransf_28_UgtP"/>
</dbReference>
<keyword evidence="2" id="KW-0328">Glycosyltransferase</keyword>
<dbReference type="Pfam" id="PF06925">
    <property type="entry name" value="MGDG_synth"/>
    <property type="match status" value="1"/>
</dbReference>
<feature type="domain" description="Diacylglycerol glucosyltransferase N-terminal" evidence="4">
    <location>
        <begin position="16"/>
        <end position="185"/>
    </location>
</feature>
<organism evidence="5 6">
    <name type="scientific">Thermaerobacillus caldiproteolyticus</name>
    <dbReference type="NCBI Taxonomy" id="247480"/>
    <lineage>
        <taxon>Bacteria</taxon>
        <taxon>Bacillati</taxon>
        <taxon>Bacillota</taxon>
        <taxon>Bacilli</taxon>
        <taxon>Bacillales</taxon>
        <taxon>Anoxybacillaceae</taxon>
        <taxon>Thermaerobacillus</taxon>
    </lineage>
</organism>
<keyword evidence="3 5" id="KW-0808">Transferase</keyword>
<dbReference type="GO" id="GO:0016020">
    <property type="term" value="C:membrane"/>
    <property type="evidence" value="ECO:0007669"/>
    <property type="project" value="GOC"/>
</dbReference>
<dbReference type="RefSeq" id="WP_181557056.1">
    <property type="nucleotide sequence ID" value="NZ_JACDUT010000011.1"/>
</dbReference>
<gene>
    <name evidence="5" type="ORF">HNR31_003143</name>
</gene>
<evidence type="ECO:0000313" key="5">
    <source>
        <dbReference type="EMBL" id="MBA2876348.1"/>
    </source>
</evidence>
<comment type="caution">
    <text evidence="5">The sequence shown here is derived from an EMBL/GenBank/DDBJ whole genome shotgun (WGS) entry which is preliminary data.</text>
</comment>
<dbReference type="PANTHER" id="PTHR43025">
    <property type="entry name" value="MONOGALACTOSYLDIACYLGLYCEROL SYNTHASE"/>
    <property type="match status" value="1"/>
</dbReference>
<dbReference type="PANTHER" id="PTHR43025:SF3">
    <property type="entry name" value="MONOGALACTOSYLDIACYLGLYCEROL SYNTHASE 1, CHLOROPLASTIC"/>
    <property type="match status" value="1"/>
</dbReference>
<evidence type="ECO:0000313" key="6">
    <source>
        <dbReference type="Proteomes" id="UP000523087"/>
    </source>
</evidence>
<protein>
    <submittedName>
        <fullName evidence="5">UDP-N-acetylglucosamine:LPS N-acetylglucosamine transferase</fullName>
    </submittedName>
</protein>
<dbReference type="EMBL" id="JACDUT010000011">
    <property type="protein sequence ID" value="MBA2876348.1"/>
    <property type="molecule type" value="Genomic_DNA"/>
</dbReference>
<dbReference type="SUPFAM" id="SSF53756">
    <property type="entry name" value="UDP-Glycosyltransferase/glycogen phosphorylase"/>
    <property type="match status" value="1"/>
</dbReference>
<evidence type="ECO:0000259" key="4">
    <source>
        <dbReference type="Pfam" id="PF06925"/>
    </source>
</evidence>